<keyword evidence="5" id="KW-0067">ATP-binding</keyword>
<accession>A0ABR2XVX4</accession>
<reference evidence="8 9" key="1">
    <citation type="submission" date="2024-02" db="EMBL/GenBank/DDBJ databases">
        <title>First draft genome assembly of two strains of Seiridium cardinale.</title>
        <authorList>
            <person name="Emiliani G."/>
            <person name="Scali E."/>
        </authorList>
    </citation>
    <scope>NUCLEOTIDE SEQUENCE [LARGE SCALE GENOMIC DNA]</scope>
    <source>
        <strain evidence="8 9">BM-138-000479</strain>
    </source>
</reference>
<dbReference type="PANTHER" id="PTHR24096:SF317">
    <property type="entry name" value="ADENYLATE-FORMING ENZYME AFEA"/>
    <property type="match status" value="1"/>
</dbReference>
<dbReference type="Pfam" id="PF13193">
    <property type="entry name" value="AMP-binding_C"/>
    <property type="match status" value="1"/>
</dbReference>
<evidence type="ECO:0000313" key="9">
    <source>
        <dbReference type="Proteomes" id="UP001465668"/>
    </source>
</evidence>
<keyword evidence="4" id="KW-0547">Nucleotide-binding</keyword>
<evidence type="ECO:0000256" key="2">
    <source>
        <dbReference type="ARBA" id="ARBA00006432"/>
    </source>
</evidence>
<dbReference type="InterPro" id="IPR000873">
    <property type="entry name" value="AMP-dep_synth/lig_dom"/>
</dbReference>
<name>A0ABR2XVX4_9PEZI</name>
<dbReference type="SUPFAM" id="SSF56801">
    <property type="entry name" value="Acetyl-CoA synthetase-like"/>
    <property type="match status" value="1"/>
</dbReference>
<comment type="similarity">
    <text evidence="2">Belongs to the ATP-dependent AMP-binding enzyme family.</text>
</comment>
<evidence type="ECO:0000259" key="7">
    <source>
        <dbReference type="Pfam" id="PF13193"/>
    </source>
</evidence>
<dbReference type="Gene3D" id="3.40.50.12780">
    <property type="entry name" value="N-terminal domain of ligase-like"/>
    <property type="match status" value="1"/>
</dbReference>
<evidence type="ECO:0000256" key="1">
    <source>
        <dbReference type="ARBA" id="ARBA00005179"/>
    </source>
</evidence>
<feature type="domain" description="AMP-binding enzyme C-terminal" evidence="7">
    <location>
        <begin position="449"/>
        <end position="523"/>
    </location>
</feature>
<evidence type="ECO:0000256" key="5">
    <source>
        <dbReference type="ARBA" id="ARBA00022840"/>
    </source>
</evidence>
<proteinExistence type="inferred from homology"/>
<dbReference type="PANTHER" id="PTHR24096">
    <property type="entry name" value="LONG-CHAIN-FATTY-ACID--COA LIGASE"/>
    <property type="match status" value="1"/>
</dbReference>
<dbReference type="InterPro" id="IPR045851">
    <property type="entry name" value="AMP-bd_C_sf"/>
</dbReference>
<dbReference type="InterPro" id="IPR042099">
    <property type="entry name" value="ANL_N_sf"/>
</dbReference>
<dbReference type="Proteomes" id="UP001465668">
    <property type="component" value="Unassembled WGS sequence"/>
</dbReference>
<keyword evidence="9" id="KW-1185">Reference proteome</keyword>
<evidence type="ECO:0000313" key="8">
    <source>
        <dbReference type="EMBL" id="KAK9777958.1"/>
    </source>
</evidence>
<comment type="caution">
    <text evidence="8">The sequence shown here is derived from an EMBL/GenBank/DDBJ whole genome shotgun (WGS) entry which is preliminary data.</text>
</comment>
<evidence type="ECO:0000256" key="4">
    <source>
        <dbReference type="ARBA" id="ARBA00022741"/>
    </source>
</evidence>
<dbReference type="EMBL" id="JARVKM010000018">
    <property type="protein sequence ID" value="KAK9777958.1"/>
    <property type="molecule type" value="Genomic_DNA"/>
</dbReference>
<feature type="domain" description="AMP-dependent synthetase/ligase" evidence="6">
    <location>
        <begin position="33"/>
        <end position="401"/>
    </location>
</feature>
<sequence length="590" mass="64901">METIAQGGALDAPFQDVVSFAFDKKKLYADEKPLYINADNPREFLSYARTLQFVRQLIAGFKASGLEEGDTVLVHLFNNYAYAPLFLSIVGAGGVFCATNPSLKSELGEIFELARPRFVVTTVDLLVKLQEWVPHIDLSRVIILDAHQPTASGSEATGEVAGSTKSVSSLLCHGEKDWKRLEGENVVKTTPASCFLTSGTTGCPKLAVLSHYSMVAHFSQIHQEVPYDVVRLGCLPLFHMFGGAWAMALTIRHGEPMYIMSKFEMEKYLEYAAKYKPTESFLAPPIVARLLDLEPSSHSRLASLRFVGVGGAPITAETMRAFRSLLHNDATLSGVYGATEVGTIVMLGYGEEDSSGCVGRPLPGVTIALRPPQDASSSTCCEDANATGEVIISAQSHMMRYRNSAGNMNVDVEWYRTGDLGRLEGGKLYIVGKAKDIMKVNGFQVSPTEIEAVLLRHPDISECAVSKLVRNGAEFPRAYVVRRNRTLSEADVAEFSRRQLVSYKALTGGVVLVTQIPKLASGKIQRHRLEEMPLDTDKRDGMPSYRQAWAWIVRAIQFLGNRKLADTTRNWAARLFHVGPAMAERVKKTV</sequence>
<comment type="pathway">
    <text evidence="1">Secondary metabolite biosynthesis.</text>
</comment>
<keyword evidence="3" id="KW-0436">Ligase</keyword>
<evidence type="ECO:0000256" key="3">
    <source>
        <dbReference type="ARBA" id="ARBA00022598"/>
    </source>
</evidence>
<organism evidence="8 9">
    <name type="scientific">Seiridium cardinale</name>
    <dbReference type="NCBI Taxonomy" id="138064"/>
    <lineage>
        <taxon>Eukaryota</taxon>
        <taxon>Fungi</taxon>
        <taxon>Dikarya</taxon>
        <taxon>Ascomycota</taxon>
        <taxon>Pezizomycotina</taxon>
        <taxon>Sordariomycetes</taxon>
        <taxon>Xylariomycetidae</taxon>
        <taxon>Amphisphaeriales</taxon>
        <taxon>Sporocadaceae</taxon>
        <taxon>Seiridium</taxon>
    </lineage>
</organism>
<dbReference type="Pfam" id="PF00501">
    <property type="entry name" value="AMP-binding"/>
    <property type="match status" value="1"/>
</dbReference>
<protein>
    <submittedName>
        <fullName evidence="8">Uncharacterized protein</fullName>
    </submittedName>
</protein>
<gene>
    <name evidence="8" type="ORF">SCAR479_05284</name>
</gene>
<dbReference type="Gene3D" id="3.30.300.30">
    <property type="match status" value="1"/>
</dbReference>
<evidence type="ECO:0000259" key="6">
    <source>
        <dbReference type="Pfam" id="PF00501"/>
    </source>
</evidence>
<dbReference type="InterPro" id="IPR025110">
    <property type="entry name" value="AMP-bd_C"/>
</dbReference>